<sequence>MSEPEGSDGTTQRLPVLEKEPAGPGLGQSASAAAYEPLPGADQDGGPERRFWSARRIPAGIVALLLLALFGAFLYDVAAVRADEPAMGWRRALARQLAERPLDDIWVLVGAGVAAALGLWLIVLAATPGLRGVLPMRRTHADVRAGLNRDAAATVLRDRAMEVAGVQSVRVRMGRGRADVRAVSHFRELDDVRADLDGVLADAIKALGLARSPALSVHVRRPGRKG</sequence>
<dbReference type="RefSeq" id="WP_112439837.1">
    <property type="nucleotide sequence ID" value="NZ_CP030073.1"/>
</dbReference>
<accession>A0A2Z4J5P6</accession>
<keyword evidence="2" id="KW-1133">Transmembrane helix</keyword>
<feature type="transmembrane region" description="Helical" evidence="2">
    <location>
        <begin position="57"/>
        <end position="75"/>
    </location>
</feature>
<dbReference type="InterPro" id="IPR046253">
    <property type="entry name" value="DUF6286"/>
</dbReference>
<protein>
    <recommendedName>
        <fullName evidence="3">DUF6286 domain-containing protein</fullName>
    </recommendedName>
</protein>
<dbReference type="EMBL" id="CP030073">
    <property type="protein sequence ID" value="AWW40276.1"/>
    <property type="molecule type" value="Genomic_DNA"/>
</dbReference>
<name>A0A2Z4J5P6_9ACTN</name>
<feature type="domain" description="DUF6286" evidence="3">
    <location>
        <begin position="116"/>
        <end position="220"/>
    </location>
</feature>
<organism evidence="4 5">
    <name type="scientific">Streptomyces cadmiisoli</name>
    <dbReference type="NCBI Taxonomy" id="2184053"/>
    <lineage>
        <taxon>Bacteria</taxon>
        <taxon>Bacillati</taxon>
        <taxon>Actinomycetota</taxon>
        <taxon>Actinomycetes</taxon>
        <taxon>Kitasatosporales</taxon>
        <taxon>Streptomycetaceae</taxon>
        <taxon>Streptomyces</taxon>
        <taxon>Streptomyces aurantiacus group</taxon>
    </lineage>
</organism>
<keyword evidence="2" id="KW-0812">Transmembrane</keyword>
<feature type="transmembrane region" description="Helical" evidence="2">
    <location>
        <begin position="105"/>
        <end position="130"/>
    </location>
</feature>
<dbReference type="KEGG" id="scad:DN051_29380"/>
<reference evidence="4 5" key="1">
    <citation type="journal article" date="2019" name="Int. J. Syst. Evol. Microbiol.">
        <title>Streptomyces cadmiisoli sp. nov., a novel actinomycete isolated from cadmium-contaminated soil.</title>
        <authorList>
            <person name="Li K."/>
            <person name="Tang X."/>
            <person name="Zhao J."/>
            <person name="Guo Y."/>
            <person name="Tang Y."/>
            <person name="Gao J."/>
        </authorList>
    </citation>
    <scope>NUCLEOTIDE SEQUENCE [LARGE SCALE GENOMIC DNA]</scope>
    <source>
        <strain evidence="4 5">ZFG47</strain>
    </source>
</reference>
<proteinExistence type="predicted"/>
<evidence type="ECO:0000256" key="2">
    <source>
        <dbReference type="SAM" id="Phobius"/>
    </source>
</evidence>
<evidence type="ECO:0000256" key="1">
    <source>
        <dbReference type="SAM" id="MobiDB-lite"/>
    </source>
</evidence>
<dbReference type="Proteomes" id="UP000249616">
    <property type="component" value="Chromosome"/>
</dbReference>
<evidence type="ECO:0000313" key="5">
    <source>
        <dbReference type="Proteomes" id="UP000249616"/>
    </source>
</evidence>
<keyword evidence="5" id="KW-1185">Reference proteome</keyword>
<dbReference type="Pfam" id="PF19803">
    <property type="entry name" value="DUF6286"/>
    <property type="match status" value="1"/>
</dbReference>
<feature type="region of interest" description="Disordered" evidence="1">
    <location>
        <begin position="1"/>
        <end position="47"/>
    </location>
</feature>
<evidence type="ECO:0000259" key="3">
    <source>
        <dbReference type="Pfam" id="PF19803"/>
    </source>
</evidence>
<gene>
    <name evidence="4" type="ORF">DN051_29380</name>
</gene>
<keyword evidence="2" id="KW-0472">Membrane</keyword>
<evidence type="ECO:0000313" key="4">
    <source>
        <dbReference type="EMBL" id="AWW40276.1"/>
    </source>
</evidence>
<dbReference type="AlphaFoldDB" id="A0A2Z4J5P6"/>